<keyword evidence="4 6" id="KW-0472">Membrane</keyword>
<feature type="transmembrane region" description="Helical" evidence="6">
    <location>
        <begin position="163"/>
        <end position="185"/>
    </location>
</feature>
<dbReference type="HOGENOM" id="CLU_033465_3_2_1"/>
<feature type="transmembrane region" description="Helical" evidence="6">
    <location>
        <begin position="124"/>
        <end position="143"/>
    </location>
</feature>
<reference evidence="8" key="1">
    <citation type="journal article" date="2013" name="Genome Announc.">
        <title>Draft genome sequence of the ascomycete Phaeoacremonium aleophilum strain UCR-PA7, a causal agent of the esca disease complex in grapevines.</title>
        <authorList>
            <person name="Blanco-Ulate B."/>
            <person name="Rolshausen P."/>
            <person name="Cantu D."/>
        </authorList>
    </citation>
    <scope>NUCLEOTIDE SEQUENCE [LARGE SCALE GENOMIC DNA]</scope>
    <source>
        <strain evidence="8">UCR-PA7</strain>
    </source>
</reference>
<dbReference type="GeneID" id="19322207"/>
<dbReference type="GO" id="GO:0016020">
    <property type="term" value="C:membrane"/>
    <property type="evidence" value="ECO:0007669"/>
    <property type="project" value="UniProtKB-SubCell"/>
</dbReference>
<dbReference type="PROSITE" id="PS51257">
    <property type="entry name" value="PROKAR_LIPOPROTEIN"/>
    <property type="match status" value="1"/>
</dbReference>
<accession>R8BYT9</accession>
<dbReference type="KEGG" id="tmn:UCRPA7_20"/>
<keyword evidence="2 6" id="KW-0812">Transmembrane</keyword>
<evidence type="ECO:0000256" key="4">
    <source>
        <dbReference type="ARBA" id="ARBA00023136"/>
    </source>
</evidence>
<name>R8BYT9_PHAM7</name>
<sequence length="318" mass="35460">MSMEIKTYYLYEPSTAAAGAVAGLFAVGCLATIFLSIRHKSWIWFVMVAAIAMEASGYGARVKSAGDPTNQSLYVAQFCLVVLAPVLMAGVIYVVFGRIVFLVVPSQHRTTKFLWVPARWITPIFVGFDVVALLLQLIGAVMISGTSPTDKNAKDKLHRGRDIAMVGVTLQIIAFGLFSIIAARFHFTSRQFRKILEQKVQTAEGSKFVTMPGSTKKFNPNWRRMLYVVNISCLLIMVRSVYREIDFAEGKTGTTQKHEWYVYVFDAVPILFVVIIYLICPPGRFVHMGWRQPKEGRELASADSSSDAYAMGTRSNEV</sequence>
<evidence type="ECO:0000256" key="2">
    <source>
        <dbReference type="ARBA" id="ARBA00022692"/>
    </source>
</evidence>
<protein>
    <submittedName>
        <fullName evidence="7">Putative rta1 domain protein</fullName>
    </submittedName>
</protein>
<dbReference type="RefSeq" id="XP_007910809.1">
    <property type="nucleotide sequence ID" value="XM_007912618.1"/>
</dbReference>
<gene>
    <name evidence="7" type="ORF">UCRPA7_20</name>
</gene>
<feature type="transmembrane region" description="Helical" evidence="6">
    <location>
        <begin position="262"/>
        <end position="280"/>
    </location>
</feature>
<keyword evidence="8" id="KW-1185">Reference proteome</keyword>
<evidence type="ECO:0000256" key="3">
    <source>
        <dbReference type="ARBA" id="ARBA00022989"/>
    </source>
</evidence>
<dbReference type="Proteomes" id="UP000014074">
    <property type="component" value="Unassembled WGS sequence"/>
</dbReference>
<dbReference type="PANTHER" id="PTHR31465">
    <property type="entry name" value="PROTEIN RTA1-RELATED"/>
    <property type="match status" value="1"/>
</dbReference>
<evidence type="ECO:0000256" key="6">
    <source>
        <dbReference type="SAM" id="Phobius"/>
    </source>
</evidence>
<evidence type="ECO:0000313" key="7">
    <source>
        <dbReference type="EMBL" id="EOO04454.1"/>
    </source>
</evidence>
<feature type="region of interest" description="Disordered" evidence="5">
    <location>
        <begin position="298"/>
        <end position="318"/>
    </location>
</feature>
<feature type="transmembrane region" description="Helical" evidence="6">
    <location>
        <begin position="16"/>
        <end position="35"/>
    </location>
</feature>
<dbReference type="AlphaFoldDB" id="R8BYT9"/>
<proteinExistence type="predicted"/>
<feature type="compositionally biased region" description="Low complexity" evidence="5">
    <location>
        <begin position="301"/>
        <end position="310"/>
    </location>
</feature>
<organism evidence="7 8">
    <name type="scientific">Phaeoacremonium minimum (strain UCR-PA7)</name>
    <name type="common">Esca disease fungus</name>
    <name type="synonym">Togninia minima</name>
    <dbReference type="NCBI Taxonomy" id="1286976"/>
    <lineage>
        <taxon>Eukaryota</taxon>
        <taxon>Fungi</taxon>
        <taxon>Dikarya</taxon>
        <taxon>Ascomycota</taxon>
        <taxon>Pezizomycotina</taxon>
        <taxon>Sordariomycetes</taxon>
        <taxon>Sordariomycetidae</taxon>
        <taxon>Togniniales</taxon>
        <taxon>Togniniaceae</taxon>
        <taxon>Phaeoacremonium</taxon>
    </lineage>
</organism>
<dbReference type="EMBL" id="KB932776">
    <property type="protein sequence ID" value="EOO04454.1"/>
    <property type="molecule type" value="Genomic_DNA"/>
</dbReference>
<feature type="transmembrane region" description="Helical" evidence="6">
    <location>
        <begin position="225"/>
        <end position="242"/>
    </location>
</feature>
<feature type="transmembrane region" description="Helical" evidence="6">
    <location>
        <begin position="80"/>
        <end position="104"/>
    </location>
</feature>
<dbReference type="Pfam" id="PF04479">
    <property type="entry name" value="RTA1"/>
    <property type="match status" value="1"/>
</dbReference>
<dbReference type="InterPro" id="IPR007568">
    <property type="entry name" value="RTA1"/>
</dbReference>
<keyword evidence="3 6" id="KW-1133">Transmembrane helix</keyword>
<comment type="subcellular location">
    <subcellularLocation>
        <location evidence="1">Membrane</location>
        <topology evidence="1">Multi-pass membrane protein</topology>
    </subcellularLocation>
</comment>
<evidence type="ECO:0000256" key="5">
    <source>
        <dbReference type="SAM" id="MobiDB-lite"/>
    </source>
</evidence>
<evidence type="ECO:0000256" key="1">
    <source>
        <dbReference type="ARBA" id="ARBA00004141"/>
    </source>
</evidence>
<dbReference type="PANTHER" id="PTHR31465:SF28">
    <property type="entry name" value="DOMAIN PROTEIN, PUTATIVE-RELATED"/>
    <property type="match status" value="1"/>
</dbReference>
<dbReference type="OrthoDB" id="3358017at2759"/>
<dbReference type="eggNOG" id="ENOG502QURG">
    <property type="taxonomic scope" value="Eukaryota"/>
</dbReference>
<evidence type="ECO:0000313" key="8">
    <source>
        <dbReference type="Proteomes" id="UP000014074"/>
    </source>
</evidence>
<feature type="transmembrane region" description="Helical" evidence="6">
    <location>
        <begin position="42"/>
        <end position="60"/>
    </location>
</feature>